<dbReference type="InterPro" id="IPR000182">
    <property type="entry name" value="GNAT_dom"/>
</dbReference>
<reference evidence="4 5" key="1">
    <citation type="submission" date="2018-09" db="EMBL/GenBank/DDBJ databases">
        <title>Paracoccus onubensis nov. sp. a moderate halophilic bacterium isolated from Gruta de las Maravillas (Aracena, Spain).</title>
        <authorList>
            <person name="Jurado V."/>
            <person name="Gutierrez-Patricio S."/>
            <person name="Gonzalez-Pimentel J.L."/>
            <person name="Laiz L."/>
            <person name="Saiz-Jimenez C."/>
        </authorList>
    </citation>
    <scope>NUCLEOTIDE SEQUENCE [LARGE SCALE GENOMIC DNA]</scope>
    <source>
        <strain evidence="4 5">DSM 19484</strain>
    </source>
</reference>
<dbReference type="Proteomes" id="UP000285530">
    <property type="component" value="Unassembled WGS sequence"/>
</dbReference>
<comment type="caution">
    <text evidence="4">The sequence shown here is derived from an EMBL/GenBank/DDBJ whole genome shotgun (WGS) entry which is preliminary data.</text>
</comment>
<dbReference type="InterPro" id="IPR016181">
    <property type="entry name" value="Acyl_CoA_acyltransferase"/>
</dbReference>
<dbReference type="AlphaFoldDB" id="A0A418ZQ58"/>
<gene>
    <name evidence="4" type="ORF">D3P06_18030</name>
</gene>
<evidence type="ECO:0000313" key="4">
    <source>
        <dbReference type="EMBL" id="RJK96173.1"/>
    </source>
</evidence>
<dbReference type="InterPro" id="IPR050832">
    <property type="entry name" value="Bact_Acetyltransf"/>
</dbReference>
<organism evidence="4 5">
    <name type="scientific">Paracoccus aestuarii</name>
    <dbReference type="NCBI Taxonomy" id="453842"/>
    <lineage>
        <taxon>Bacteria</taxon>
        <taxon>Pseudomonadati</taxon>
        <taxon>Pseudomonadota</taxon>
        <taxon>Alphaproteobacteria</taxon>
        <taxon>Rhodobacterales</taxon>
        <taxon>Paracoccaceae</taxon>
        <taxon>Paracoccus</taxon>
    </lineage>
</organism>
<dbReference type="OrthoDB" id="9789603at2"/>
<evidence type="ECO:0000259" key="3">
    <source>
        <dbReference type="PROSITE" id="PS51186"/>
    </source>
</evidence>
<evidence type="ECO:0000313" key="5">
    <source>
        <dbReference type="Proteomes" id="UP000285530"/>
    </source>
</evidence>
<dbReference type="PANTHER" id="PTHR43877:SF2">
    <property type="entry name" value="AMINOALKYLPHOSPHONATE N-ACETYLTRANSFERASE-RELATED"/>
    <property type="match status" value="1"/>
</dbReference>
<dbReference type="GO" id="GO:0016747">
    <property type="term" value="F:acyltransferase activity, transferring groups other than amino-acyl groups"/>
    <property type="evidence" value="ECO:0007669"/>
    <property type="project" value="InterPro"/>
</dbReference>
<name>A0A418ZQ58_9RHOB</name>
<protein>
    <submittedName>
        <fullName evidence="4">GNAT family N-acetyltransferase</fullName>
    </submittedName>
</protein>
<dbReference type="PROSITE" id="PS51186">
    <property type="entry name" value="GNAT"/>
    <property type="match status" value="1"/>
</dbReference>
<evidence type="ECO:0000256" key="2">
    <source>
        <dbReference type="ARBA" id="ARBA00023315"/>
    </source>
</evidence>
<accession>A0A418ZQ58</accession>
<keyword evidence="1 4" id="KW-0808">Transferase</keyword>
<dbReference type="CDD" id="cd04301">
    <property type="entry name" value="NAT_SF"/>
    <property type="match status" value="1"/>
</dbReference>
<proteinExistence type="predicted"/>
<evidence type="ECO:0000256" key="1">
    <source>
        <dbReference type="ARBA" id="ARBA00022679"/>
    </source>
</evidence>
<keyword evidence="2" id="KW-0012">Acyltransferase</keyword>
<dbReference type="Pfam" id="PF00583">
    <property type="entry name" value="Acetyltransf_1"/>
    <property type="match status" value="1"/>
</dbReference>
<dbReference type="Gene3D" id="3.40.630.30">
    <property type="match status" value="1"/>
</dbReference>
<dbReference type="EMBL" id="QZEV01000171">
    <property type="protein sequence ID" value="RJK96173.1"/>
    <property type="molecule type" value="Genomic_DNA"/>
</dbReference>
<dbReference type="SUPFAM" id="SSF55729">
    <property type="entry name" value="Acyl-CoA N-acyltransferases (Nat)"/>
    <property type="match status" value="1"/>
</dbReference>
<feature type="domain" description="N-acetyltransferase" evidence="3">
    <location>
        <begin position="28"/>
        <end position="184"/>
    </location>
</feature>
<dbReference type="PANTHER" id="PTHR43877">
    <property type="entry name" value="AMINOALKYLPHOSPHONATE N-ACETYLTRANSFERASE-RELATED-RELATED"/>
    <property type="match status" value="1"/>
</dbReference>
<sequence length="187" mass="19747">MAGQPPDRRGCAATRGRCPRPADRGAVTRFRRARAADLPAILALLADDALGAGREAPDDIAPYQAAFAAIEADPAQLLAVADDDERVVGTLQLTLIPGLARAGALRGQIEAVRVARDRRGSGLGRAMMEWAIAECRDRGCALVQLTSDRARADAHRFYDGLGFTASHLGYKLDLRANPAASPPPVVG</sequence>
<keyword evidence="5" id="KW-1185">Reference proteome</keyword>